<dbReference type="EMBL" id="CP059733">
    <property type="protein sequence ID" value="WDE08437.1"/>
    <property type="molecule type" value="Genomic_DNA"/>
</dbReference>
<evidence type="ECO:0000256" key="8">
    <source>
        <dbReference type="ARBA" id="ARBA00023143"/>
    </source>
</evidence>
<keyword evidence="5 10" id="KW-0812">Transmembrane</keyword>
<feature type="transmembrane region" description="Helical" evidence="10">
    <location>
        <begin position="163"/>
        <end position="192"/>
    </location>
</feature>
<evidence type="ECO:0000256" key="9">
    <source>
        <dbReference type="NCBIfam" id="TIGR01400"/>
    </source>
</evidence>
<dbReference type="NCBIfam" id="TIGR01400">
    <property type="entry name" value="fliR"/>
    <property type="match status" value="1"/>
</dbReference>
<evidence type="ECO:0000313" key="12">
    <source>
        <dbReference type="Proteomes" id="UP000032352"/>
    </source>
</evidence>
<keyword evidence="11" id="KW-0969">Cilium</keyword>
<name>A0AAE9Z8Y9_9GAMM</name>
<evidence type="ECO:0000256" key="3">
    <source>
        <dbReference type="ARBA" id="ARBA00021717"/>
    </source>
</evidence>
<keyword evidence="11" id="KW-0966">Cell projection</keyword>
<evidence type="ECO:0000256" key="5">
    <source>
        <dbReference type="ARBA" id="ARBA00022692"/>
    </source>
</evidence>
<dbReference type="AlphaFoldDB" id="A0AAE9Z8Y9"/>
<keyword evidence="7 10" id="KW-0472">Membrane</keyword>
<feature type="transmembrane region" description="Helical" evidence="10">
    <location>
        <begin position="204"/>
        <end position="227"/>
    </location>
</feature>
<keyword evidence="4 10" id="KW-1003">Cell membrane</keyword>
<dbReference type="PRINTS" id="PR00953">
    <property type="entry name" value="TYPE3IMRPROT"/>
</dbReference>
<dbReference type="KEGG" id="tvd:SG34_028265"/>
<reference evidence="11 12" key="1">
    <citation type="journal article" date="2015" name="Genome Announc.">
        <title>Draft Genome Sequences of Marine Isolates of Thalassomonas viridans and Thalassomonas actiniarum.</title>
        <authorList>
            <person name="Olonade I."/>
            <person name="van Zyl L.J."/>
            <person name="Trindade M."/>
        </authorList>
    </citation>
    <scope>NUCLEOTIDE SEQUENCE [LARGE SCALE GENOMIC DNA]</scope>
    <source>
        <strain evidence="11 12">XOM25</strain>
    </source>
</reference>
<accession>A0AAE9Z8Y9</accession>
<protein>
    <recommendedName>
        <fullName evidence="3 9">Flagellar biosynthetic protein FliR</fullName>
    </recommendedName>
</protein>
<dbReference type="Proteomes" id="UP000032352">
    <property type="component" value="Chromosome"/>
</dbReference>
<keyword evidence="11" id="KW-0282">Flagellum</keyword>
<evidence type="ECO:0000256" key="1">
    <source>
        <dbReference type="ARBA" id="ARBA00002578"/>
    </source>
</evidence>
<dbReference type="PANTHER" id="PTHR30065:SF8">
    <property type="entry name" value="FLAGELLAR BIOSYNTHETIC PROTEIN FLIR"/>
    <property type="match status" value="1"/>
</dbReference>
<evidence type="ECO:0000313" key="11">
    <source>
        <dbReference type="EMBL" id="WDE08437.1"/>
    </source>
</evidence>
<dbReference type="GO" id="GO:0005886">
    <property type="term" value="C:plasma membrane"/>
    <property type="evidence" value="ECO:0007669"/>
    <property type="project" value="UniProtKB-SubCell"/>
</dbReference>
<evidence type="ECO:0000256" key="7">
    <source>
        <dbReference type="ARBA" id="ARBA00023136"/>
    </source>
</evidence>
<feature type="transmembrane region" description="Helical" evidence="10">
    <location>
        <begin position="32"/>
        <end position="50"/>
    </location>
</feature>
<dbReference type="GO" id="GO:0006605">
    <property type="term" value="P:protein targeting"/>
    <property type="evidence" value="ECO:0007669"/>
    <property type="project" value="UniProtKB-UniRule"/>
</dbReference>
<dbReference type="PANTHER" id="PTHR30065">
    <property type="entry name" value="FLAGELLAR BIOSYNTHETIC PROTEIN FLIR"/>
    <property type="match status" value="1"/>
</dbReference>
<feature type="transmembrane region" description="Helical" evidence="10">
    <location>
        <begin position="116"/>
        <end position="143"/>
    </location>
</feature>
<evidence type="ECO:0000256" key="4">
    <source>
        <dbReference type="ARBA" id="ARBA00022475"/>
    </source>
</evidence>
<dbReference type="Pfam" id="PF01311">
    <property type="entry name" value="Bac_export_1"/>
    <property type="match status" value="1"/>
</dbReference>
<dbReference type="InterPro" id="IPR006303">
    <property type="entry name" value="FliR"/>
</dbReference>
<comment type="function">
    <text evidence="1 10">Role in flagellar biosynthesis.</text>
</comment>
<comment type="subcellular location">
    <subcellularLocation>
        <location evidence="10">Cell membrane</location>
        <topology evidence="10">Multi-pass membrane protein</topology>
    </subcellularLocation>
    <subcellularLocation>
        <location evidence="10">Bacterial flagellum basal body</location>
    </subcellularLocation>
</comment>
<sequence>MAWLGKLWWPFFRIAAVLWLMPFFGDPRVTPLVRILFSLVLAAIIAPMMPLMPAFDPFSVSTLVLAIEQILFGVILGLSLNLLFTMMFLVGQLLSMQMGLSMAVMNDPANGGSAPLISQLLIIFATLLFLGLNGHLVVLDIIVESFRTWPVGESIFALDIEVAVQLVGWMFAAGLMLAMPAIIAMLLVNITFGAMNRSAPSLNVFSLGFPMGMLMGLFCLGLVFSAIPNRFLDLTVYVLSQMRAVIGA</sequence>
<evidence type="ECO:0000256" key="6">
    <source>
        <dbReference type="ARBA" id="ARBA00022989"/>
    </source>
</evidence>
<reference evidence="11 12" key="2">
    <citation type="journal article" date="2022" name="Mar. Drugs">
        <title>Bioassay-Guided Fractionation Leads to the Detection of Cholic Acid Generated by the Rare Thalassomonas sp.</title>
        <authorList>
            <person name="Pheiffer F."/>
            <person name="Schneider Y.K."/>
            <person name="Hansen E.H."/>
            <person name="Andersen J.H."/>
            <person name="Isaksson J."/>
            <person name="Busche T."/>
            <person name="R C."/>
            <person name="Kalinowski J."/>
            <person name="Zyl L.V."/>
            <person name="Trindade M."/>
        </authorList>
    </citation>
    <scope>NUCLEOTIDE SEQUENCE [LARGE SCALE GENOMIC DNA]</scope>
    <source>
        <strain evidence="11 12">XOM25</strain>
    </source>
</reference>
<dbReference type="GO" id="GO:0009425">
    <property type="term" value="C:bacterial-type flagellum basal body"/>
    <property type="evidence" value="ECO:0007669"/>
    <property type="project" value="UniProtKB-SubCell"/>
</dbReference>
<gene>
    <name evidence="11" type="primary">fliR</name>
    <name evidence="11" type="ORF">SG34_028265</name>
</gene>
<comment type="similarity">
    <text evidence="2 10">Belongs to the FliR/MopE/SpaR family.</text>
</comment>
<feature type="transmembrane region" description="Helical" evidence="10">
    <location>
        <begin position="70"/>
        <end position="95"/>
    </location>
</feature>
<evidence type="ECO:0000256" key="10">
    <source>
        <dbReference type="RuleBase" id="RU362071"/>
    </source>
</evidence>
<organism evidence="11 12">
    <name type="scientific">Thalassomonas viridans</name>
    <dbReference type="NCBI Taxonomy" id="137584"/>
    <lineage>
        <taxon>Bacteria</taxon>
        <taxon>Pseudomonadati</taxon>
        <taxon>Pseudomonadota</taxon>
        <taxon>Gammaproteobacteria</taxon>
        <taxon>Alteromonadales</taxon>
        <taxon>Colwelliaceae</taxon>
        <taxon>Thalassomonas</taxon>
    </lineage>
</organism>
<proteinExistence type="inferred from homology"/>
<keyword evidence="8 10" id="KW-0975">Bacterial flagellum</keyword>
<dbReference type="InterPro" id="IPR002010">
    <property type="entry name" value="T3SS_IM_R"/>
</dbReference>
<keyword evidence="6 10" id="KW-1133">Transmembrane helix</keyword>
<dbReference type="GO" id="GO:0044780">
    <property type="term" value="P:bacterial-type flagellum assembly"/>
    <property type="evidence" value="ECO:0007669"/>
    <property type="project" value="UniProtKB-UniRule"/>
</dbReference>
<feature type="transmembrane region" description="Helical" evidence="10">
    <location>
        <begin position="6"/>
        <end position="25"/>
    </location>
</feature>
<keyword evidence="12" id="KW-1185">Reference proteome</keyword>
<evidence type="ECO:0000256" key="2">
    <source>
        <dbReference type="ARBA" id="ARBA00009772"/>
    </source>
</evidence>